<evidence type="ECO:0000256" key="1">
    <source>
        <dbReference type="SAM" id="MobiDB-lite"/>
    </source>
</evidence>
<feature type="chain" id="PRO_5012972188" evidence="2">
    <location>
        <begin position="16"/>
        <end position="71"/>
    </location>
</feature>
<name>A0A0G4NLI4_VERLO</name>
<dbReference type="Proteomes" id="UP000045706">
    <property type="component" value="Unassembled WGS sequence"/>
</dbReference>
<evidence type="ECO:0000313" key="3">
    <source>
        <dbReference type="EMBL" id="CRK47327.1"/>
    </source>
</evidence>
<protein>
    <submittedName>
        <fullName evidence="3">Uncharacterized protein</fullName>
    </submittedName>
</protein>
<dbReference type="EMBL" id="CVQI01036454">
    <property type="protein sequence ID" value="CRK47327.1"/>
    <property type="molecule type" value="Genomic_DNA"/>
</dbReference>
<sequence length="71" mass="7952">RKAAALLGRLYIARGLCLLAPHLCQHVRHVPNVRRRRPPARLLHQRPQPLRDEPAGRLAAVHPRPGAHGLC</sequence>
<reference evidence="4" key="1">
    <citation type="submission" date="2015-05" db="EMBL/GenBank/DDBJ databases">
        <authorList>
            <person name="Fogelqvist Johan"/>
        </authorList>
    </citation>
    <scope>NUCLEOTIDE SEQUENCE [LARGE SCALE GENOMIC DNA]</scope>
</reference>
<dbReference type="AlphaFoldDB" id="A0A0G4NLI4"/>
<evidence type="ECO:0000256" key="2">
    <source>
        <dbReference type="SAM" id="SignalP"/>
    </source>
</evidence>
<evidence type="ECO:0000313" key="4">
    <source>
        <dbReference type="Proteomes" id="UP000045706"/>
    </source>
</evidence>
<feature type="non-terminal residue" evidence="3">
    <location>
        <position position="1"/>
    </location>
</feature>
<proteinExistence type="predicted"/>
<feature type="region of interest" description="Disordered" evidence="1">
    <location>
        <begin position="35"/>
        <end position="71"/>
    </location>
</feature>
<accession>A0A0G4NLI4</accession>
<organism evidence="3 4">
    <name type="scientific">Verticillium longisporum</name>
    <name type="common">Verticillium dahliae var. longisporum</name>
    <dbReference type="NCBI Taxonomy" id="100787"/>
    <lineage>
        <taxon>Eukaryota</taxon>
        <taxon>Fungi</taxon>
        <taxon>Dikarya</taxon>
        <taxon>Ascomycota</taxon>
        <taxon>Pezizomycotina</taxon>
        <taxon>Sordariomycetes</taxon>
        <taxon>Hypocreomycetidae</taxon>
        <taxon>Glomerellales</taxon>
        <taxon>Plectosphaerellaceae</taxon>
        <taxon>Verticillium</taxon>
    </lineage>
</organism>
<feature type="signal peptide" evidence="2">
    <location>
        <begin position="1"/>
        <end position="15"/>
    </location>
</feature>
<keyword evidence="2" id="KW-0732">Signal</keyword>
<gene>
    <name evidence="3" type="ORF">BN1723_020264</name>
</gene>